<protein>
    <submittedName>
        <fullName evidence="2">Uncharacterized protein</fullName>
    </submittedName>
</protein>
<comment type="caution">
    <text evidence="2">The sequence shown here is derived from an EMBL/GenBank/DDBJ whole genome shotgun (WGS) entry which is preliminary data.</text>
</comment>
<dbReference type="Proteomes" id="UP000639403">
    <property type="component" value="Unassembled WGS sequence"/>
</dbReference>
<proteinExistence type="predicted"/>
<gene>
    <name evidence="2" type="ORF">IEO21_03685</name>
</gene>
<reference evidence="2" key="1">
    <citation type="submission" date="2020-11" db="EMBL/GenBank/DDBJ databases">
        <authorList>
            <person name="Koelle M."/>
            <person name="Horta M.A.C."/>
            <person name="Nowrousian M."/>
            <person name="Ohm R.A."/>
            <person name="Benz P."/>
            <person name="Pilgard A."/>
        </authorList>
    </citation>
    <scope>NUCLEOTIDE SEQUENCE</scope>
    <source>
        <strain evidence="2">FPRL280</strain>
    </source>
</reference>
<reference evidence="2" key="2">
    <citation type="journal article" name="Front. Microbiol.">
        <title>Degradative Capacity of Two Strains of Rhodonia placenta: From Phenotype to Genotype.</title>
        <authorList>
            <person name="Kolle M."/>
            <person name="Horta M.A.C."/>
            <person name="Nowrousian M."/>
            <person name="Ohm R.A."/>
            <person name="Benz J.P."/>
            <person name="Pilgard A."/>
        </authorList>
    </citation>
    <scope>NUCLEOTIDE SEQUENCE</scope>
    <source>
        <strain evidence="2">FPRL280</strain>
    </source>
</reference>
<sequence length="122" mass="13042">MRAGPHDAATGRTAVQSAAATFDIRAVSEDQAVRRSRCIAAFAETPCASEAGDLDCQEFWAVGSEKGRCDRLSHHPSPWGKTAPAPTRGAFRRCDDRGRRRGSGYHHLPASEHGEGKGAAAR</sequence>
<accession>A0A8H7P5D4</accession>
<evidence type="ECO:0000313" key="3">
    <source>
        <dbReference type="Proteomes" id="UP000639403"/>
    </source>
</evidence>
<dbReference type="EMBL" id="JADOXO010000048">
    <property type="protein sequence ID" value="KAF9817011.1"/>
    <property type="molecule type" value="Genomic_DNA"/>
</dbReference>
<evidence type="ECO:0000256" key="1">
    <source>
        <dbReference type="SAM" id="MobiDB-lite"/>
    </source>
</evidence>
<organism evidence="2 3">
    <name type="scientific">Rhodonia placenta</name>
    <dbReference type="NCBI Taxonomy" id="104341"/>
    <lineage>
        <taxon>Eukaryota</taxon>
        <taxon>Fungi</taxon>
        <taxon>Dikarya</taxon>
        <taxon>Basidiomycota</taxon>
        <taxon>Agaricomycotina</taxon>
        <taxon>Agaricomycetes</taxon>
        <taxon>Polyporales</taxon>
        <taxon>Adustoporiaceae</taxon>
        <taxon>Rhodonia</taxon>
    </lineage>
</organism>
<feature type="region of interest" description="Disordered" evidence="1">
    <location>
        <begin position="69"/>
        <end position="122"/>
    </location>
</feature>
<evidence type="ECO:0000313" key="2">
    <source>
        <dbReference type="EMBL" id="KAF9817011.1"/>
    </source>
</evidence>
<dbReference type="AlphaFoldDB" id="A0A8H7P5D4"/>
<name>A0A8H7P5D4_9APHY</name>